<dbReference type="GO" id="GO:0005886">
    <property type="term" value="C:plasma membrane"/>
    <property type="evidence" value="ECO:0007669"/>
    <property type="project" value="TreeGrafter"/>
</dbReference>
<evidence type="ECO:0008006" key="6">
    <source>
        <dbReference type="Google" id="ProtNLM"/>
    </source>
</evidence>
<feature type="compositionally biased region" description="Low complexity" evidence="1">
    <location>
        <begin position="1008"/>
        <end position="1028"/>
    </location>
</feature>
<dbReference type="GO" id="GO:0007264">
    <property type="term" value="P:small GTPase-mediated signal transduction"/>
    <property type="evidence" value="ECO:0007669"/>
    <property type="project" value="TreeGrafter"/>
</dbReference>
<dbReference type="STRING" id="743788.S8EDN0"/>
<feature type="domain" description="DEP" evidence="2">
    <location>
        <begin position="299"/>
        <end position="379"/>
    </location>
</feature>
<feature type="compositionally biased region" description="Polar residues" evidence="1">
    <location>
        <begin position="172"/>
        <end position="181"/>
    </location>
</feature>
<feature type="compositionally biased region" description="Basic residues" evidence="1">
    <location>
        <begin position="783"/>
        <end position="795"/>
    </location>
</feature>
<reference evidence="4 5" key="1">
    <citation type="journal article" date="2012" name="Science">
        <title>The Paleozoic origin of enzymatic lignin decomposition reconstructed from 31 fungal genomes.</title>
        <authorList>
            <person name="Floudas D."/>
            <person name="Binder M."/>
            <person name="Riley R."/>
            <person name="Barry K."/>
            <person name="Blanchette R.A."/>
            <person name="Henrissat B."/>
            <person name="Martinez A.T."/>
            <person name="Otillar R."/>
            <person name="Spatafora J.W."/>
            <person name="Yadav J.S."/>
            <person name="Aerts A."/>
            <person name="Benoit I."/>
            <person name="Boyd A."/>
            <person name="Carlson A."/>
            <person name="Copeland A."/>
            <person name="Coutinho P.M."/>
            <person name="de Vries R.P."/>
            <person name="Ferreira P."/>
            <person name="Findley K."/>
            <person name="Foster B."/>
            <person name="Gaskell J."/>
            <person name="Glotzer D."/>
            <person name="Gorecki P."/>
            <person name="Heitman J."/>
            <person name="Hesse C."/>
            <person name="Hori C."/>
            <person name="Igarashi K."/>
            <person name="Jurgens J.A."/>
            <person name="Kallen N."/>
            <person name="Kersten P."/>
            <person name="Kohler A."/>
            <person name="Kuees U."/>
            <person name="Kumar T.K.A."/>
            <person name="Kuo A."/>
            <person name="LaButti K."/>
            <person name="Larrondo L.F."/>
            <person name="Lindquist E."/>
            <person name="Ling A."/>
            <person name="Lombard V."/>
            <person name="Lucas S."/>
            <person name="Lundell T."/>
            <person name="Martin R."/>
            <person name="McLaughlin D.J."/>
            <person name="Morgenstern I."/>
            <person name="Morin E."/>
            <person name="Murat C."/>
            <person name="Nagy L.G."/>
            <person name="Nolan M."/>
            <person name="Ohm R.A."/>
            <person name="Patyshakuliyeva A."/>
            <person name="Rokas A."/>
            <person name="Ruiz-Duenas F.J."/>
            <person name="Sabat G."/>
            <person name="Salamov A."/>
            <person name="Samejima M."/>
            <person name="Schmutz J."/>
            <person name="Slot J.C."/>
            <person name="St John F."/>
            <person name="Stenlid J."/>
            <person name="Sun H."/>
            <person name="Sun S."/>
            <person name="Syed K."/>
            <person name="Tsang A."/>
            <person name="Wiebenga A."/>
            <person name="Young D."/>
            <person name="Pisabarro A."/>
            <person name="Eastwood D.C."/>
            <person name="Martin F."/>
            <person name="Cullen D."/>
            <person name="Grigoriev I.V."/>
            <person name="Hibbett D.S."/>
        </authorList>
    </citation>
    <scope>NUCLEOTIDE SEQUENCE</scope>
    <source>
        <strain evidence="5">FP-58527</strain>
    </source>
</reference>
<evidence type="ECO:0000313" key="4">
    <source>
        <dbReference type="EMBL" id="EPT01314.1"/>
    </source>
</evidence>
<dbReference type="AlphaFoldDB" id="S8EDN0"/>
<feature type="compositionally biased region" description="Low complexity" evidence="1">
    <location>
        <begin position="1046"/>
        <end position="1057"/>
    </location>
</feature>
<evidence type="ECO:0000256" key="1">
    <source>
        <dbReference type="SAM" id="MobiDB-lite"/>
    </source>
</evidence>
<feature type="compositionally biased region" description="Polar residues" evidence="1">
    <location>
        <begin position="1058"/>
        <end position="1072"/>
    </location>
</feature>
<dbReference type="HOGENOM" id="CLU_008201_0_0_1"/>
<dbReference type="Gene3D" id="1.20.1270.60">
    <property type="entry name" value="Arfaptin homology (AH) domain/BAR domain"/>
    <property type="match status" value="2"/>
</dbReference>
<accession>S8EDN0</accession>
<dbReference type="InterPro" id="IPR001060">
    <property type="entry name" value="FCH_dom"/>
</dbReference>
<feature type="compositionally biased region" description="Pro residues" evidence="1">
    <location>
        <begin position="961"/>
        <end position="985"/>
    </location>
</feature>
<dbReference type="InterPro" id="IPR000198">
    <property type="entry name" value="RhoGAP_dom"/>
</dbReference>
<dbReference type="OrthoDB" id="2155291at2759"/>
<dbReference type="PANTHER" id="PTHR23065">
    <property type="entry name" value="PROLINE-SERINE-THREONINE PHOSPHATASE INTERACTING PROTEIN 1"/>
    <property type="match status" value="1"/>
</dbReference>
<dbReference type="PROSITE" id="PS50186">
    <property type="entry name" value="DEP"/>
    <property type="match status" value="1"/>
</dbReference>
<dbReference type="EMBL" id="KE504143">
    <property type="protein sequence ID" value="EPT01314.1"/>
    <property type="molecule type" value="Genomic_DNA"/>
</dbReference>
<dbReference type="PANTHER" id="PTHR23065:SF17">
    <property type="entry name" value="RHO-GTPASE-ACTIVATING PROTEIN RGD2"/>
    <property type="match status" value="1"/>
</dbReference>
<gene>
    <name evidence="4" type="ORF">FOMPIDRAFT_1023391</name>
</gene>
<protein>
    <recommendedName>
        <fullName evidence="6">Rho-GAP domain-containing protein</fullName>
    </recommendedName>
</protein>
<evidence type="ECO:0000259" key="3">
    <source>
        <dbReference type="PROSITE" id="PS50238"/>
    </source>
</evidence>
<dbReference type="InParanoid" id="S8EDN0"/>
<name>S8EDN0_FOMSC</name>
<dbReference type="PROSITE" id="PS50238">
    <property type="entry name" value="RHOGAP"/>
    <property type="match status" value="1"/>
</dbReference>
<dbReference type="eggNOG" id="ENOG502QQWB">
    <property type="taxonomic scope" value="Eukaryota"/>
</dbReference>
<dbReference type="SUPFAM" id="SSF103657">
    <property type="entry name" value="BAR/IMD domain-like"/>
    <property type="match status" value="1"/>
</dbReference>
<dbReference type="FunCoup" id="S8EDN0">
    <property type="interactions" value="20"/>
</dbReference>
<proteinExistence type="predicted"/>
<dbReference type="InterPro" id="IPR000591">
    <property type="entry name" value="DEP_dom"/>
</dbReference>
<feature type="domain" description="Rho-GAP" evidence="3">
    <location>
        <begin position="555"/>
        <end position="774"/>
    </location>
</feature>
<feature type="region of interest" description="Disordered" evidence="1">
    <location>
        <begin position="778"/>
        <end position="1117"/>
    </location>
</feature>
<feature type="compositionally biased region" description="Basic and acidic residues" evidence="1">
    <location>
        <begin position="219"/>
        <end position="250"/>
    </location>
</feature>
<dbReference type="SMART" id="SM00055">
    <property type="entry name" value="FCH"/>
    <property type="match status" value="1"/>
</dbReference>
<dbReference type="Proteomes" id="UP000015241">
    <property type="component" value="Unassembled WGS sequence"/>
</dbReference>
<dbReference type="GO" id="GO:0000935">
    <property type="term" value="C:division septum"/>
    <property type="evidence" value="ECO:0007669"/>
    <property type="project" value="TreeGrafter"/>
</dbReference>
<feature type="compositionally biased region" description="Pro residues" evidence="1">
    <location>
        <begin position="898"/>
        <end position="919"/>
    </location>
</feature>
<feature type="region of interest" description="Disordered" evidence="1">
    <location>
        <begin position="211"/>
        <end position="262"/>
    </location>
</feature>
<sequence length="1117" mass="122817">MAVLSLPLTFQNSFWSQDYRTGLEVLYAQLEKGVLENEEVVAFIRARAAAESALAHSLTAAGPAGKAFARDDGATLHVAFRGLKEESIAQGKAHEAIAAELRDSVATPFEKWAHGYRERLWNNRHNMLDGFTHSYEAAQLEVTKLKQDYLTKMRRADEAEDDARFAPIPQNVGDNFTTSPSMLPRDKSRLPTRTPTMTERLSQRFKELRLQAGGATSPEKSEVHFDADSDSEKGTPKIDKGKGRAVESPERLMSPPPMSPPLPPARLNTNPVPPPLAPPMMIAGLEMAPVDVSVLLKRAAEQMPLRPVRFPLLGEYQDCFSGEDFATWLKDNVEEFSGSLDHAAFAAKELTEKHNLLRRVGEFGNDYENANDAFYQFRTKAFELGVASVSVENAVSPIQKSLSPMAEAVAARTTTFASLVSKALNANGNTEPPHIRSRREADSADRDYRIAVRKLDRQRLGLEERVEETLKTLQKWELDRLRAVKTVLRQYQTTVAKLAKAYEPSLERSDLLIDSYAPEADLKVLIEQNRTGPFRPEPRVYESVTHDESDVVFGIDLRRWADSAMWPGSEDKPDIPPVLTLMLNAVDAAYARLPNDTERRKTWIYDVPLPAVHHVREALNAIPPEQPFPEDILEKYDAPVLAGAIKLWALELNPPLGMYEGWDELRKLYPTVGSNKAEESHSEDQHILELQAALQRLPRVHLLTLDALVKHLKELIANTAAAENDESNEVYVTKLALTMGRMILRPRQETEISIQDRHPTLLFIDLINKYDSIVPPAIERKKRESQRKTPVRRRTRPVDMRMSRSRISAGADLKELQAEQLAQRTGLRMSRGASPRPPSMSSLPVVPASPNPLSPEAQVSSIMKSAEPGGAFAPPPPPPATQPAQVSPPEAAESFANIPPPPPLAKTPTPEVPPPPPLEKPAQPARPAFKEPPPETDDLPPRPPVFREPPLEDEDDLPIPSFQPSPVAAPEPAPALAPAPAPVPKAPVAVPVALRNRTGSRPGSRPASPRVPSQEQSRSPSPSKPASPTGATLARGNRAARGPRTSAAGSVSSMVSSLNRHSQNLDRSSSPGLNGASGLRRNGSRPGAHAKVGSVSRVTELSRRTMASDAEDEVVER</sequence>
<dbReference type="InterPro" id="IPR027267">
    <property type="entry name" value="AH/BAR_dom_sf"/>
</dbReference>
<organism evidence="4 5">
    <name type="scientific">Fomitopsis schrenkii</name>
    <name type="common">Brown rot fungus</name>
    <dbReference type="NCBI Taxonomy" id="2126942"/>
    <lineage>
        <taxon>Eukaryota</taxon>
        <taxon>Fungi</taxon>
        <taxon>Dikarya</taxon>
        <taxon>Basidiomycota</taxon>
        <taxon>Agaricomycotina</taxon>
        <taxon>Agaricomycetes</taxon>
        <taxon>Polyporales</taxon>
        <taxon>Fomitopsis</taxon>
    </lineage>
</organism>
<dbReference type="GO" id="GO:0005096">
    <property type="term" value="F:GTPase activator activity"/>
    <property type="evidence" value="ECO:0007669"/>
    <property type="project" value="TreeGrafter"/>
</dbReference>
<evidence type="ECO:0000313" key="5">
    <source>
        <dbReference type="Proteomes" id="UP000015241"/>
    </source>
</evidence>
<dbReference type="Pfam" id="PF00620">
    <property type="entry name" value="RhoGAP"/>
    <property type="match status" value="1"/>
</dbReference>
<dbReference type="InterPro" id="IPR008936">
    <property type="entry name" value="Rho_GTPase_activation_prot"/>
</dbReference>
<dbReference type="GO" id="GO:0007010">
    <property type="term" value="P:cytoskeleton organization"/>
    <property type="evidence" value="ECO:0007669"/>
    <property type="project" value="TreeGrafter"/>
</dbReference>
<dbReference type="SUPFAM" id="SSF48350">
    <property type="entry name" value="GTPase activation domain, GAP"/>
    <property type="match status" value="1"/>
</dbReference>
<dbReference type="Gene3D" id="1.10.555.10">
    <property type="entry name" value="Rho GTPase activation protein"/>
    <property type="match status" value="1"/>
</dbReference>
<dbReference type="GO" id="GO:0005737">
    <property type="term" value="C:cytoplasm"/>
    <property type="evidence" value="ECO:0007669"/>
    <property type="project" value="TreeGrafter"/>
</dbReference>
<dbReference type="SMART" id="SM00324">
    <property type="entry name" value="RhoGAP"/>
    <property type="match status" value="1"/>
</dbReference>
<feature type="region of interest" description="Disordered" evidence="1">
    <location>
        <begin position="166"/>
        <end position="196"/>
    </location>
</feature>
<keyword evidence="5" id="KW-1185">Reference proteome</keyword>
<evidence type="ECO:0000259" key="2">
    <source>
        <dbReference type="PROSITE" id="PS50186"/>
    </source>
</evidence>
<dbReference type="Pfam" id="PF00611">
    <property type="entry name" value="FCH"/>
    <property type="match status" value="1"/>
</dbReference>